<dbReference type="GO" id="GO:0003723">
    <property type="term" value="F:RNA binding"/>
    <property type="evidence" value="ECO:0007669"/>
    <property type="project" value="UniProtKB-UniRule"/>
</dbReference>
<dbReference type="PANTHER" id="PTHR22792">
    <property type="entry name" value="LUPUS LA PROTEIN-RELATED"/>
    <property type="match status" value="1"/>
</dbReference>
<evidence type="ECO:0000259" key="4">
    <source>
        <dbReference type="PROSITE" id="PS50961"/>
    </source>
</evidence>
<dbReference type="InterPro" id="IPR036390">
    <property type="entry name" value="WH_DNA-bd_sf"/>
</dbReference>
<feature type="compositionally biased region" description="Polar residues" evidence="3">
    <location>
        <begin position="20"/>
        <end position="33"/>
    </location>
</feature>
<evidence type="ECO:0000313" key="5">
    <source>
        <dbReference type="EMBL" id="CAA0818471.1"/>
    </source>
</evidence>
<feature type="compositionally biased region" description="Low complexity" evidence="3">
    <location>
        <begin position="45"/>
        <end position="61"/>
    </location>
</feature>
<feature type="region of interest" description="Disordered" evidence="3">
    <location>
        <begin position="487"/>
        <end position="528"/>
    </location>
</feature>
<dbReference type="InterPro" id="IPR036388">
    <property type="entry name" value="WH-like_DNA-bd_sf"/>
</dbReference>
<dbReference type="FunFam" id="1.10.10.10:FF:000131">
    <property type="entry name" value="la-related protein 1B isoform X2"/>
    <property type="match status" value="1"/>
</dbReference>
<dbReference type="Proteomes" id="UP001153555">
    <property type="component" value="Unassembled WGS sequence"/>
</dbReference>
<comment type="caution">
    <text evidence="5">The sequence shown here is derived from an EMBL/GenBank/DDBJ whole genome shotgun (WGS) entry which is preliminary data.</text>
</comment>
<dbReference type="AlphaFoldDB" id="A0A9N7MSH8"/>
<feature type="compositionally biased region" description="Low complexity" evidence="3">
    <location>
        <begin position="135"/>
        <end position="150"/>
    </location>
</feature>
<sequence length="528" mass="55948">MMNDVPRPTADAASNGGGVSSPQSRRPSLTSAWASVVRGDSELNSSPTAASAAAAAGTPGSSPSPPPVEQASAPENSVIEILGSEAQPETPDANGDSNAGQQRRPAWNRPVNGVVEPVSVMGGAVSWPALSETTRPVPRSSSDSPRPVSDGLASSSQAPVISPPPQRPANINAHSNFTANHPSTRPRSRNRNGGGGGNSSVSGQSQPAFNQPSLTMPPPFPVFEVPYGMVPAVMDTSVRGPRPGGGSQSHAGNNHSSQRSSNSRRGNYGSRPRGDGQYHNNHGGRRDQDRREIHHPPQYVPSPMGYMPSPLPPGTAPFMAPPPVRVFSGQMGFDVASPFIYVQPMPLDSFRAMPLVPSPPPMIFPPANETSLGNMIIKQIDFYFSDDNLVKDNYLRSNMDDQGWVPIALIASFRRVQQLTKDIPVILDSLRYSTVVEVQGEKVRRRNEWSKWVHSSGRRNSDSGTNSSILAPAVALASSLQAVTLDDAPTDADDNMDATRGGQTNELTGQTGLANGEKAGDEVRSNTV</sequence>
<keyword evidence="6" id="KW-1185">Reference proteome</keyword>
<feature type="domain" description="HTH La-type RNA-binding" evidence="4">
    <location>
        <begin position="366"/>
        <end position="455"/>
    </location>
</feature>
<feature type="compositionally biased region" description="Polar residues" evidence="3">
    <location>
        <begin position="172"/>
        <end position="183"/>
    </location>
</feature>
<dbReference type="Gene3D" id="1.10.10.10">
    <property type="entry name" value="Winged helix-like DNA-binding domain superfamily/Winged helix DNA-binding domain"/>
    <property type="match status" value="1"/>
</dbReference>
<dbReference type="EMBL" id="CACSLK010016925">
    <property type="protein sequence ID" value="CAA0818471.1"/>
    <property type="molecule type" value="Genomic_DNA"/>
</dbReference>
<accession>A0A9N7MSH8</accession>
<dbReference type="CDD" id="cd07323">
    <property type="entry name" value="LAM"/>
    <property type="match status" value="1"/>
</dbReference>
<feature type="compositionally biased region" description="Polar residues" evidence="3">
    <location>
        <begin position="201"/>
        <end position="214"/>
    </location>
</feature>
<feature type="compositionally biased region" description="Basic and acidic residues" evidence="3">
    <location>
        <begin position="284"/>
        <end position="295"/>
    </location>
</feature>
<evidence type="ECO:0000256" key="1">
    <source>
        <dbReference type="ARBA" id="ARBA00022884"/>
    </source>
</evidence>
<proteinExistence type="predicted"/>
<dbReference type="SMART" id="SM00715">
    <property type="entry name" value="LA"/>
    <property type="match status" value="1"/>
</dbReference>
<feature type="region of interest" description="Disordered" evidence="3">
    <location>
        <begin position="1"/>
        <end position="111"/>
    </location>
</feature>
<feature type="region of interest" description="Disordered" evidence="3">
    <location>
        <begin position="447"/>
        <end position="466"/>
    </location>
</feature>
<evidence type="ECO:0000313" key="6">
    <source>
        <dbReference type="Proteomes" id="UP001153555"/>
    </source>
</evidence>
<dbReference type="Pfam" id="PF05383">
    <property type="entry name" value="La"/>
    <property type="match status" value="1"/>
</dbReference>
<dbReference type="PANTHER" id="PTHR22792:SF155">
    <property type="entry name" value="LA-RELATED PROTEIN 1C-LIKE"/>
    <property type="match status" value="1"/>
</dbReference>
<dbReference type="PROSITE" id="PS50961">
    <property type="entry name" value="HTH_LA"/>
    <property type="match status" value="1"/>
</dbReference>
<dbReference type="InterPro" id="IPR006630">
    <property type="entry name" value="La_HTH"/>
</dbReference>
<feature type="region of interest" description="Disordered" evidence="3">
    <location>
        <begin position="124"/>
        <end position="215"/>
    </location>
</feature>
<organism evidence="5 6">
    <name type="scientific">Striga hermonthica</name>
    <name type="common">Purple witchweed</name>
    <name type="synonym">Buchnera hermonthica</name>
    <dbReference type="NCBI Taxonomy" id="68872"/>
    <lineage>
        <taxon>Eukaryota</taxon>
        <taxon>Viridiplantae</taxon>
        <taxon>Streptophyta</taxon>
        <taxon>Embryophyta</taxon>
        <taxon>Tracheophyta</taxon>
        <taxon>Spermatophyta</taxon>
        <taxon>Magnoliopsida</taxon>
        <taxon>eudicotyledons</taxon>
        <taxon>Gunneridae</taxon>
        <taxon>Pentapetalae</taxon>
        <taxon>asterids</taxon>
        <taxon>lamiids</taxon>
        <taxon>Lamiales</taxon>
        <taxon>Orobanchaceae</taxon>
        <taxon>Buchnereae</taxon>
        <taxon>Striga</taxon>
    </lineage>
</organism>
<feature type="compositionally biased region" description="Low complexity" evidence="3">
    <location>
        <begin position="252"/>
        <end position="271"/>
    </location>
</feature>
<gene>
    <name evidence="5" type="ORF">SHERM_01324</name>
</gene>
<dbReference type="InterPro" id="IPR045180">
    <property type="entry name" value="La_dom_prot"/>
</dbReference>
<keyword evidence="1 2" id="KW-0694">RNA-binding</keyword>
<dbReference type="SUPFAM" id="SSF46785">
    <property type="entry name" value="Winged helix' DNA-binding domain"/>
    <property type="match status" value="1"/>
</dbReference>
<name>A0A9N7MSH8_STRHE</name>
<feature type="region of interest" description="Disordered" evidence="3">
    <location>
        <begin position="234"/>
        <end position="308"/>
    </location>
</feature>
<reference evidence="5" key="1">
    <citation type="submission" date="2019-12" db="EMBL/GenBank/DDBJ databases">
        <authorList>
            <person name="Scholes J."/>
        </authorList>
    </citation>
    <scope>NUCLEOTIDE SEQUENCE</scope>
</reference>
<feature type="compositionally biased region" description="Polar residues" evidence="3">
    <location>
        <begin position="501"/>
        <end position="513"/>
    </location>
</feature>
<protein>
    <submittedName>
        <fullName evidence="5">La-related protein 1C</fullName>
    </submittedName>
</protein>
<evidence type="ECO:0000256" key="3">
    <source>
        <dbReference type="SAM" id="MobiDB-lite"/>
    </source>
</evidence>
<feature type="compositionally biased region" description="Basic and acidic residues" evidence="3">
    <location>
        <begin position="518"/>
        <end position="528"/>
    </location>
</feature>
<dbReference type="OrthoDB" id="340227at2759"/>
<evidence type="ECO:0000256" key="2">
    <source>
        <dbReference type="PROSITE-ProRule" id="PRU00332"/>
    </source>
</evidence>